<comment type="similarity">
    <text evidence="5">Belongs to the G-protein coupled receptor 1 family.</text>
</comment>
<dbReference type="PROSITE" id="PS50262">
    <property type="entry name" value="G_PROTEIN_RECEP_F1_2"/>
    <property type="match status" value="1"/>
</dbReference>
<proteinExistence type="inferred from homology"/>
<reference evidence="8 9" key="1">
    <citation type="journal article" date="2021" name="Cell">
        <title>Tracing the genetic footprints of vertebrate landing in non-teleost ray-finned fishes.</title>
        <authorList>
            <person name="Bi X."/>
            <person name="Wang K."/>
            <person name="Yang L."/>
            <person name="Pan H."/>
            <person name="Jiang H."/>
            <person name="Wei Q."/>
            <person name="Fang M."/>
            <person name="Yu H."/>
            <person name="Zhu C."/>
            <person name="Cai Y."/>
            <person name="He Y."/>
            <person name="Gan X."/>
            <person name="Zeng H."/>
            <person name="Yu D."/>
            <person name="Zhu Y."/>
            <person name="Jiang H."/>
            <person name="Qiu Q."/>
            <person name="Yang H."/>
            <person name="Zhang Y.E."/>
            <person name="Wang W."/>
            <person name="Zhu M."/>
            <person name="He S."/>
            <person name="Zhang G."/>
        </authorList>
    </citation>
    <scope>NUCLEOTIDE SEQUENCE [LARGE SCALE GENOMIC DNA]</scope>
    <source>
        <strain evidence="8">Bchr_013</strain>
    </source>
</reference>
<feature type="transmembrane region" description="Helical" evidence="6">
    <location>
        <begin position="7"/>
        <end position="24"/>
    </location>
</feature>
<dbReference type="SUPFAM" id="SSF81321">
    <property type="entry name" value="Family A G protein-coupled receptor-like"/>
    <property type="match status" value="1"/>
</dbReference>
<feature type="transmembrane region" description="Helical" evidence="6">
    <location>
        <begin position="202"/>
        <end position="224"/>
    </location>
</feature>
<evidence type="ECO:0000256" key="6">
    <source>
        <dbReference type="SAM" id="Phobius"/>
    </source>
</evidence>
<dbReference type="EMBL" id="JAATIS010001241">
    <property type="protein sequence ID" value="KAG2466692.1"/>
    <property type="molecule type" value="Genomic_DNA"/>
</dbReference>
<feature type="transmembrane region" description="Helical" evidence="6">
    <location>
        <begin position="104"/>
        <end position="123"/>
    </location>
</feature>
<name>A0A8X8BU76_POLSE</name>
<feature type="transmembrane region" description="Helical" evidence="6">
    <location>
        <begin position="63"/>
        <end position="84"/>
    </location>
</feature>
<dbReference type="GO" id="GO:0005549">
    <property type="term" value="F:odorant binding"/>
    <property type="evidence" value="ECO:0007669"/>
    <property type="project" value="TreeGrafter"/>
</dbReference>
<protein>
    <submittedName>
        <fullName evidence="8">O1361 protein</fullName>
    </submittedName>
</protein>
<feature type="transmembrane region" description="Helical" evidence="6">
    <location>
        <begin position="245"/>
        <end position="264"/>
    </location>
</feature>
<dbReference type="PROSITE" id="PS00237">
    <property type="entry name" value="G_PROTEIN_RECEP_F1_1"/>
    <property type="match status" value="1"/>
</dbReference>
<evidence type="ECO:0000313" key="9">
    <source>
        <dbReference type="Proteomes" id="UP000886611"/>
    </source>
</evidence>
<dbReference type="InterPro" id="IPR000276">
    <property type="entry name" value="GPCR_Rhodpsn"/>
</dbReference>
<dbReference type="SMART" id="SM01381">
    <property type="entry name" value="7TM_GPCR_Srsx"/>
    <property type="match status" value="1"/>
</dbReference>
<comment type="caution">
    <text evidence="8">The sequence shown here is derived from an EMBL/GenBank/DDBJ whole genome shotgun (WGS) entry which is preliminary data.</text>
</comment>
<dbReference type="AlphaFoldDB" id="A0A8X8BU76"/>
<evidence type="ECO:0000256" key="4">
    <source>
        <dbReference type="ARBA" id="ARBA00023136"/>
    </source>
</evidence>
<dbReference type="Gene3D" id="1.20.1070.10">
    <property type="entry name" value="Rhodopsin 7-helix transmembrane proteins"/>
    <property type="match status" value="1"/>
</dbReference>
<keyword evidence="9" id="KW-1185">Reference proteome</keyword>
<keyword evidence="4 6" id="KW-0472">Membrane</keyword>
<dbReference type="PANTHER" id="PTHR26451">
    <property type="entry name" value="G_PROTEIN_RECEP_F1_2 DOMAIN-CONTAINING PROTEIN"/>
    <property type="match status" value="1"/>
</dbReference>
<sequence>MELDRNGINGTTGFILLGLIYSIQERHIIVPLQVIIFIVGLLANILIIMIVHSKDSLKNPKNMLIFHLCIADVCGLLTFSPYFITRFCLASPEPITLKWCLVQYYVLNVFNCIETWMITFMAIDRFFVICYPFDYQMKVSNHHINSFVVICWITAVIYPMFYVFPFSGHDSCYLVTSYSFLCTGASLEASVCVPSITIFPKYYRLLMLAIHLMGALLIVALSYIKIYRAAQHARLDESSKKAMNTVVTHGIVLFIFFANAYILFITGCLETSDAPSGSVLTVLRLTADLLYLNVPPTMNPIIYGIRNEDMKKEILRLLRANAKLIRPLVK</sequence>
<accession>A0A8X8BU76</accession>
<dbReference type="Pfam" id="PF00001">
    <property type="entry name" value="7tm_1"/>
    <property type="match status" value="1"/>
</dbReference>
<evidence type="ECO:0000256" key="5">
    <source>
        <dbReference type="RuleBase" id="RU000688"/>
    </source>
</evidence>
<feature type="transmembrane region" description="Helical" evidence="6">
    <location>
        <begin position="30"/>
        <end position="51"/>
    </location>
</feature>
<evidence type="ECO:0000259" key="7">
    <source>
        <dbReference type="PROSITE" id="PS50262"/>
    </source>
</evidence>
<evidence type="ECO:0000313" key="8">
    <source>
        <dbReference type="EMBL" id="KAG2466692.1"/>
    </source>
</evidence>
<gene>
    <name evidence="8" type="ORF">GTO96_0020730</name>
</gene>
<keyword evidence="2 5" id="KW-0812">Transmembrane</keyword>
<dbReference type="PRINTS" id="PR00237">
    <property type="entry name" value="GPCRRHODOPSN"/>
</dbReference>
<dbReference type="InterPro" id="IPR017452">
    <property type="entry name" value="GPCR_Rhodpsn_7TM"/>
</dbReference>
<dbReference type="PANTHER" id="PTHR26451:SF885">
    <property type="entry name" value="OLFACTORY RECEPTOR"/>
    <property type="match status" value="1"/>
</dbReference>
<feature type="transmembrane region" description="Helical" evidence="6">
    <location>
        <begin position="144"/>
        <end position="164"/>
    </location>
</feature>
<dbReference type="GO" id="GO:0016020">
    <property type="term" value="C:membrane"/>
    <property type="evidence" value="ECO:0007669"/>
    <property type="project" value="UniProtKB-SubCell"/>
</dbReference>
<dbReference type="GO" id="GO:0004930">
    <property type="term" value="F:G protein-coupled receptor activity"/>
    <property type="evidence" value="ECO:0007669"/>
    <property type="project" value="UniProtKB-KW"/>
</dbReference>
<organism evidence="8 9">
    <name type="scientific">Polypterus senegalus</name>
    <name type="common">Senegal bichir</name>
    <dbReference type="NCBI Taxonomy" id="55291"/>
    <lineage>
        <taxon>Eukaryota</taxon>
        <taxon>Metazoa</taxon>
        <taxon>Chordata</taxon>
        <taxon>Craniata</taxon>
        <taxon>Vertebrata</taxon>
        <taxon>Euteleostomi</taxon>
        <taxon>Actinopterygii</taxon>
        <taxon>Polypteriformes</taxon>
        <taxon>Polypteridae</taxon>
        <taxon>Polypterus</taxon>
    </lineage>
</organism>
<feature type="non-terminal residue" evidence="8">
    <location>
        <position position="330"/>
    </location>
</feature>
<keyword evidence="5" id="KW-0807">Transducer</keyword>
<feature type="non-terminal residue" evidence="8">
    <location>
        <position position="1"/>
    </location>
</feature>
<dbReference type="InterPro" id="IPR052921">
    <property type="entry name" value="GPCR1_Superfamily_Member"/>
</dbReference>
<feature type="domain" description="G-protein coupled receptors family 1 profile" evidence="7">
    <location>
        <begin position="43"/>
        <end position="303"/>
    </location>
</feature>
<keyword evidence="5" id="KW-0297">G-protein coupled receptor</keyword>
<keyword evidence="5" id="KW-0675">Receptor</keyword>
<evidence type="ECO:0000256" key="1">
    <source>
        <dbReference type="ARBA" id="ARBA00004370"/>
    </source>
</evidence>
<dbReference type="Proteomes" id="UP000886611">
    <property type="component" value="Unassembled WGS sequence"/>
</dbReference>
<evidence type="ECO:0000256" key="2">
    <source>
        <dbReference type="ARBA" id="ARBA00022692"/>
    </source>
</evidence>
<evidence type="ECO:0000256" key="3">
    <source>
        <dbReference type="ARBA" id="ARBA00022989"/>
    </source>
</evidence>
<comment type="subcellular location">
    <subcellularLocation>
        <location evidence="1">Membrane</location>
    </subcellularLocation>
</comment>
<dbReference type="GO" id="GO:0004984">
    <property type="term" value="F:olfactory receptor activity"/>
    <property type="evidence" value="ECO:0007669"/>
    <property type="project" value="TreeGrafter"/>
</dbReference>
<keyword evidence="3 6" id="KW-1133">Transmembrane helix</keyword>